<dbReference type="KEGG" id="smo:SELMODRAFT_228812"/>
<keyword evidence="4 5" id="KW-0694">RNA-binding</keyword>
<feature type="binding site" evidence="5">
    <location>
        <position position="161"/>
    </location>
    <ligand>
        <name>S-adenosyl-L-methionine</name>
        <dbReference type="ChEBI" id="CHEBI:59789"/>
    </ligand>
</feature>
<keyword evidence="2 5" id="KW-0808">Transferase</keyword>
<dbReference type="FunCoup" id="D8SFI6">
    <property type="interactions" value="776"/>
</dbReference>
<organism evidence="8">
    <name type="scientific">Selaginella moellendorffii</name>
    <name type="common">Spikemoss</name>
    <dbReference type="NCBI Taxonomy" id="88036"/>
    <lineage>
        <taxon>Eukaryota</taxon>
        <taxon>Viridiplantae</taxon>
        <taxon>Streptophyta</taxon>
        <taxon>Embryophyta</taxon>
        <taxon>Tracheophyta</taxon>
        <taxon>Lycopodiopsida</taxon>
        <taxon>Selaginellales</taxon>
        <taxon>Selaginellaceae</taxon>
        <taxon>Selaginella</taxon>
    </lineage>
</organism>
<dbReference type="InParanoid" id="D8SFI6"/>
<feature type="active site" description="Nucleophile" evidence="5">
    <location>
        <position position="354"/>
    </location>
</feature>
<dbReference type="OrthoDB" id="427002at2759"/>
<proteinExistence type="inferred from homology"/>
<feature type="domain" description="SAM-dependent MTase RsmB/NOP-type" evidence="6">
    <location>
        <begin position="45"/>
        <end position="415"/>
    </location>
</feature>
<gene>
    <name evidence="7" type="ORF">SELMODRAFT_228812</name>
</gene>
<feature type="binding site" evidence="5">
    <location>
        <position position="189"/>
    </location>
    <ligand>
        <name>S-adenosyl-L-methionine</name>
        <dbReference type="ChEBI" id="CHEBI:59789"/>
    </ligand>
</feature>
<evidence type="ECO:0000313" key="7">
    <source>
        <dbReference type="EMBL" id="EFJ16731.1"/>
    </source>
</evidence>
<dbReference type="SUPFAM" id="SSF53335">
    <property type="entry name" value="S-adenosyl-L-methionine-dependent methyltransferases"/>
    <property type="match status" value="1"/>
</dbReference>
<comment type="similarity">
    <text evidence="5">Belongs to the class I-like SAM-binding methyltransferase superfamily. RsmB/NOP family.</text>
</comment>
<keyword evidence="3 5" id="KW-0949">S-adenosyl-L-methionine</keyword>
<name>D8SFI6_SELML</name>
<reference evidence="7 8" key="1">
    <citation type="journal article" date="2011" name="Science">
        <title>The Selaginella genome identifies genetic changes associated with the evolution of vascular plants.</title>
        <authorList>
            <person name="Banks J.A."/>
            <person name="Nishiyama T."/>
            <person name="Hasebe M."/>
            <person name="Bowman J.L."/>
            <person name="Gribskov M."/>
            <person name="dePamphilis C."/>
            <person name="Albert V.A."/>
            <person name="Aono N."/>
            <person name="Aoyama T."/>
            <person name="Ambrose B.A."/>
            <person name="Ashton N.W."/>
            <person name="Axtell M.J."/>
            <person name="Barker E."/>
            <person name="Barker M.S."/>
            <person name="Bennetzen J.L."/>
            <person name="Bonawitz N.D."/>
            <person name="Chapple C."/>
            <person name="Cheng C."/>
            <person name="Correa L.G."/>
            <person name="Dacre M."/>
            <person name="DeBarry J."/>
            <person name="Dreyer I."/>
            <person name="Elias M."/>
            <person name="Engstrom E.M."/>
            <person name="Estelle M."/>
            <person name="Feng L."/>
            <person name="Finet C."/>
            <person name="Floyd S.K."/>
            <person name="Frommer W.B."/>
            <person name="Fujita T."/>
            <person name="Gramzow L."/>
            <person name="Gutensohn M."/>
            <person name="Harholt J."/>
            <person name="Hattori M."/>
            <person name="Heyl A."/>
            <person name="Hirai T."/>
            <person name="Hiwatashi Y."/>
            <person name="Ishikawa M."/>
            <person name="Iwata M."/>
            <person name="Karol K.G."/>
            <person name="Koehler B."/>
            <person name="Kolukisaoglu U."/>
            <person name="Kubo M."/>
            <person name="Kurata T."/>
            <person name="Lalonde S."/>
            <person name="Li K."/>
            <person name="Li Y."/>
            <person name="Litt A."/>
            <person name="Lyons E."/>
            <person name="Manning G."/>
            <person name="Maruyama T."/>
            <person name="Michael T.P."/>
            <person name="Mikami K."/>
            <person name="Miyazaki S."/>
            <person name="Morinaga S."/>
            <person name="Murata T."/>
            <person name="Mueller-Roeber B."/>
            <person name="Nelson D.R."/>
            <person name="Obara M."/>
            <person name="Oguri Y."/>
            <person name="Olmstead R.G."/>
            <person name="Onodera N."/>
            <person name="Petersen B.L."/>
            <person name="Pils B."/>
            <person name="Prigge M."/>
            <person name="Rensing S.A."/>
            <person name="Riano-Pachon D.M."/>
            <person name="Roberts A.W."/>
            <person name="Sato Y."/>
            <person name="Scheller H.V."/>
            <person name="Schulz B."/>
            <person name="Schulz C."/>
            <person name="Shakirov E.V."/>
            <person name="Shibagaki N."/>
            <person name="Shinohara N."/>
            <person name="Shippen D.E."/>
            <person name="Soerensen I."/>
            <person name="Sotooka R."/>
            <person name="Sugimoto N."/>
            <person name="Sugita M."/>
            <person name="Sumikawa N."/>
            <person name="Tanurdzic M."/>
            <person name="Theissen G."/>
            <person name="Ulvskov P."/>
            <person name="Wakazuki S."/>
            <person name="Weng J.K."/>
            <person name="Willats W.W."/>
            <person name="Wipf D."/>
            <person name="Wolf P.G."/>
            <person name="Yang L."/>
            <person name="Zimmer A.D."/>
            <person name="Zhu Q."/>
            <person name="Mitros T."/>
            <person name="Hellsten U."/>
            <person name="Loque D."/>
            <person name="Otillar R."/>
            <person name="Salamov A."/>
            <person name="Schmutz J."/>
            <person name="Shapiro H."/>
            <person name="Lindquist E."/>
            <person name="Lucas S."/>
            <person name="Rokhsar D."/>
            <person name="Grigoriev I.V."/>
        </authorList>
    </citation>
    <scope>NUCLEOTIDE SEQUENCE [LARGE SCALE GENOMIC DNA]</scope>
</reference>
<evidence type="ECO:0000256" key="2">
    <source>
        <dbReference type="ARBA" id="ARBA00022679"/>
    </source>
</evidence>
<dbReference type="Pfam" id="PF01189">
    <property type="entry name" value="Methyltr_RsmB-F"/>
    <property type="match status" value="2"/>
</dbReference>
<sequence length="423" mass="46181">MACIEVAPAAARDPFSCKHDGAAAVSTNLLPLPPEFVDFLLGQNVDPRVYLAAQTLPRYFRVKPSATNAAGELAKELGIKVEPVSWLPGFFRCSSQASLASSSAYKSGKIYGMDAASGAAVAALDIQSGDHVLDVCAAPGAKLCMMAEVLGVGAGTLTGVDISRHRLAACRTMLQKYELGNRARLFLADGATFSILPVKEAPQSNASVLERQSHQSCSYLLKDGLLADWRPPKSKREKRDDQRAVSKEQANGPELFYYGCDSGIVGREMRSVLAQGTADAALVDGYDKVLVDAECTHDGSLKHICKFEQWGWETFEKRFFNSERISTITNLQLRLLSNGFRLLKQGGTLVYSTCSFTYDQNEGVLKQFLAAHPDAEVREIKSAKSWPCTMTGLCLRFDPLVSNTNGQFVAKITKERMPYEQIL</sequence>
<dbReference type="PROSITE" id="PS51686">
    <property type="entry name" value="SAM_MT_RSMB_NOP"/>
    <property type="match status" value="1"/>
</dbReference>
<dbReference type="GO" id="GO:0008173">
    <property type="term" value="F:RNA methyltransferase activity"/>
    <property type="evidence" value="ECO:0007669"/>
    <property type="project" value="InterPro"/>
</dbReference>
<dbReference type="InterPro" id="IPR049560">
    <property type="entry name" value="MeTrfase_RsmB-F_NOP2_cat"/>
</dbReference>
<dbReference type="eggNOG" id="KOG2198">
    <property type="taxonomic scope" value="Eukaryota"/>
</dbReference>
<dbReference type="InterPro" id="IPR023267">
    <property type="entry name" value="RCMT"/>
</dbReference>
<dbReference type="OMA" id="MCCAPGM"/>
<dbReference type="AlphaFoldDB" id="D8SFI6"/>
<dbReference type="PRINTS" id="PR02008">
    <property type="entry name" value="RCMTFAMILY"/>
</dbReference>
<evidence type="ECO:0000313" key="8">
    <source>
        <dbReference type="Proteomes" id="UP000001514"/>
    </source>
</evidence>
<feature type="binding site" evidence="5">
    <location>
        <position position="292"/>
    </location>
    <ligand>
        <name>S-adenosyl-L-methionine</name>
        <dbReference type="ChEBI" id="CHEBI:59789"/>
    </ligand>
</feature>
<keyword evidence="8" id="KW-1185">Reference proteome</keyword>
<keyword evidence="1 5" id="KW-0489">Methyltransferase</keyword>
<protein>
    <recommendedName>
        <fullName evidence="6">SAM-dependent MTase RsmB/NOP-type domain-containing protein</fullName>
    </recommendedName>
</protein>
<dbReference type="InterPro" id="IPR023269">
    <property type="entry name" value="RCMT_subfamily_9"/>
</dbReference>
<dbReference type="Gramene" id="EFJ16731">
    <property type="protein sequence ID" value="EFJ16731"/>
    <property type="gene ID" value="SELMODRAFT_228812"/>
</dbReference>
<dbReference type="GO" id="GO:0001510">
    <property type="term" value="P:RNA methylation"/>
    <property type="evidence" value="ECO:0000318"/>
    <property type="project" value="GO_Central"/>
</dbReference>
<dbReference type="Gene3D" id="3.40.50.150">
    <property type="entry name" value="Vaccinia Virus protein VP39"/>
    <property type="match status" value="1"/>
</dbReference>
<dbReference type="GO" id="GO:0003723">
    <property type="term" value="F:RNA binding"/>
    <property type="evidence" value="ECO:0007669"/>
    <property type="project" value="UniProtKB-UniRule"/>
</dbReference>
<dbReference type="STRING" id="88036.D8SFI6"/>
<dbReference type="PANTHER" id="PTHR22807">
    <property type="entry name" value="NOP2 YEAST -RELATED NOL1/NOP2/FMU SUN DOMAIN-CONTAINING"/>
    <property type="match status" value="1"/>
</dbReference>
<dbReference type="CDD" id="cd02440">
    <property type="entry name" value="AdoMet_MTases"/>
    <property type="match status" value="1"/>
</dbReference>
<dbReference type="Proteomes" id="UP000001514">
    <property type="component" value="Unassembled WGS sequence"/>
</dbReference>
<evidence type="ECO:0000256" key="4">
    <source>
        <dbReference type="ARBA" id="ARBA00022884"/>
    </source>
</evidence>
<dbReference type="PANTHER" id="PTHR22807:SF16">
    <property type="entry name" value="SAM-DEPENDENT MTASE RSMB_NOP-TYPE DOMAIN-CONTAINING PROTEIN"/>
    <property type="match status" value="1"/>
</dbReference>
<dbReference type="HOGENOM" id="CLU_039793_1_0_1"/>
<comment type="caution">
    <text evidence="5">Lacks conserved residue(s) required for the propagation of feature annotation.</text>
</comment>
<evidence type="ECO:0000259" key="6">
    <source>
        <dbReference type="PROSITE" id="PS51686"/>
    </source>
</evidence>
<evidence type="ECO:0000256" key="1">
    <source>
        <dbReference type="ARBA" id="ARBA00022603"/>
    </source>
</evidence>
<dbReference type="InterPro" id="IPR001678">
    <property type="entry name" value="MeTrfase_RsmB-F_NOP2_dom"/>
</dbReference>
<dbReference type="InterPro" id="IPR029063">
    <property type="entry name" value="SAM-dependent_MTases_sf"/>
</dbReference>
<evidence type="ECO:0000256" key="5">
    <source>
        <dbReference type="PROSITE-ProRule" id="PRU01023"/>
    </source>
</evidence>
<accession>D8SFI6</accession>
<evidence type="ECO:0000256" key="3">
    <source>
        <dbReference type="ARBA" id="ARBA00022691"/>
    </source>
</evidence>
<dbReference type="EMBL" id="GL377617">
    <property type="protein sequence ID" value="EFJ16731.1"/>
    <property type="molecule type" value="Genomic_DNA"/>
</dbReference>
<dbReference type="PRINTS" id="PR02010">
    <property type="entry name" value="RCMT9"/>
</dbReference>